<sequence>MSGSAMESVRALNKYAPIITDLLCMAGVVDASRLVLRRWIALESHLAPTFTDDDKPVQPAPAPATPAASGWRRRIFSRKTANFLGFLAVFLGIEGFIVLGLPRLATAAVLDTFWGIVETWLITSILVKAVSLYMPFPQKVRYTRKNLSGPIGLEFGVDYPSKFRFGLIVAACLAYTISLFWTTFKGATILQPLMPAAWTIFLITSPVFPRIVIRSFVKGGLGVMLGAFAFTGLIITAINYFKPSDGSAPNSGSDVAEISPWLVQIMSIISAGLPFWLPGILLAITLRFDYSRDRSVALPNTHKTTDPVDVPAKVPAFRPTLFNAGLAATALSLVAARAIAPCFTSGKSESETQASVQLIGMFLCLVCVPGAIALRARSQGVLRDWWNYEETWIPKTKSTTDADDIADVEKALIEPTESESEVFPANKTSV</sequence>
<keyword evidence="1" id="KW-1133">Transmembrane helix</keyword>
<proteinExistence type="predicted"/>
<feature type="transmembrane region" description="Helical" evidence="1">
    <location>
        <begin position="261"/>
        <end position="284"/>
    </location>
</feature>
<feature type="transmembrane region" description="Helical" evidence="1">
    <location>
        <begin position="352"/>
        <end position="374"/>
    </location>
</feature>
<feature type="transmembrane region" description="Helical" evidence="1">
    <location>
        <begin position="196"/>
        <end position="213"/>
    </location>
</feature>
<evidence type="ECO:0000256" key="1">
    <source>
        <dbReference type="SAM" id="Phobius"/>
    </source>
</evidence>
<protein>
    <submittedName>
        <fullName evidence="2">Uncharacterized protein</fullName>
    </submittedName>
</protein>
<reference evidence="2 3" key="1">
    <citation type="submission" date="2018-11" db="EMBL/GenBank/DDBJ databases">
        <title>Genome sequence of Saitozyma podzolica DSM 27192.</title>
        <authorList>
            <person name="Aliyu H."/>
            <person name="Gorte O."/>
            <person name="Ochsenreither K."/>
        </authorList>
    </citation>
    <scope>NUCLEOTIDE SEQUENCE [LARGE SCALE GENOMIC DNA]</scope>
    <source>
        <strain evidence="2 3">DSM 27192</strain>
    </source>
</reference>
<evidence type="ECO:0000313" key="3">
    <source>
        <dbReference type="Proteomes" id="UP000279259"/>
    </source>
</evidence>
<organism evidence="2 3">
    <name type="scientific">Saitozyma podzolica</name>
    <dbReference type="NCBI Taxonomy" id="1890683"/>
    <lineage>
        <taxon>Eukaryota</taxon>
        <taxon>Fungi</taxon>
        <taxon>Dikarya</taxon>
        <taxon>Basidiomycota</taxon>
        <taxon>Agaricomycotina</taxon>
        <taxon>Tremellomycetes</taxon>
        <taxon>Tremellales</taxon>
        <taxon>Trimorphomycetaceae</taxon>
        <taxon>Saitozyma</taxon>
    </lineage>
</organism>
<keyword evidence="3" id="KW-1185">Reference proteome</keyword>
<keyword evidence="1" id="KW-0812">Transmembrane</keyword>
<feature type="transmembrane region" description="Helical" evidence="1">
    <location>
        <begin position="113"/>
        <end position="136"/>
    </location>
</feature>
<dbReference type="Proteomes" id="UP000279259">
    <property type="component" value="Unassembled WGS sequence"/>
</dbReference>
<feature type="transmembrane region" description="Helical" evidence="1">
    <location>
        <begin position="165"/>
        <end position="184"/>
    </location>
</feature>
<evidence type="ECO:0000313" key="2">
    <source>
        <dbReference type="EMBL" id="RSH90510.1"/>
    </source>
</evidence>
<dbReference type="OrthoDB" id="2562958at2759"/>
<feature type="transmembrane region" description="Helical" evidence="1">
    <location>
        <begin position="81"/>
        <end position="101"/>
    </location>
</feature>
<keyword evidence="1" id="KW-0472">Membrane</keyword>
<name>A0A427YHG2_9TREE</name>
<accession>A0A427YHG2</accession>
<gene>
    <name evidence="2" type="ORF">EHS25_001115</name>
</gene>
<feature type="transmembrane region" description="Helical" evidence="1">
    <location>
        <begin position="321"/>
        <end position="340"/>
    </location>
</feature>
<dbReference type="AlphaFoldDB" id="A0A427YHG2"/>
<comment type="caution">
    <text evidence="2">The sequence shown here is derived from an EMBL/GenBank/DDBJ whole genome shotgun (WGS) entry which is preliminary data.</text>
</comment>
<dbReference type="EMBL" id="RSCD01000010">
    <property type="protein sequence ID" value="RSH90510.1"/>
    <property type="molecule type" value="Genomic_DNA"/>
</dbReference>
<feature type="transmembrane region" description="Helical" evidence="1">
    <location>
        <begin position="220"/>
        <end position="241"/>
    </location>
</feature>